<gene>
    <name evidence="5" type="ORF">FOZ76_11290</name>
</gene>
<sequence length="269" mass="29365">MVNHIYFTWLTRKAGVSLTVSPAGSTIRPSALAATCMDSTAASAPPDDDPETRVHGAITRALLAGKLRPGTALRERALAEMFGCTRGAVRKVLARLGQEGKLEIVHNRGAFVPQPTVEDIRAVYEARSALEVGILALLARRLDAQGVATLEAHVRAEELAWRAGNREESVRLAGGFHLRLIDMLNNPELTPLLQRLVARTQLFVALYEKGEDSHCAPDEHRVIVDALARGDAAGATEAMLTHLEEVQARVLRHARRDDERELREILTGA</sequence>
<keyword evidence="6" id="KW-1185">Reference proteome</keyword>
<evidence type="ECO:0000259" key="4">
    <source>
        <dbReference type="PROSITE" id="PS50949"/>
    </source>
</evidence>
<name>A0A556AQ79_9BURK</name>
<dbReference type="AlphaFoldDB" id="A0A556AQ79"/>
<dbReference type="Pfam" id="PF07729">
    <property type="entry name" value="FCD"/>
    <property type="match status" value="1"/>
</dbReference>
<dbReference type="OrthoDB" id="8638122at2"/>
<keyword evidence="1" id="KW-0805">Transcription regulation</keyword>
<proteinExistence type="predicted"/>
<evidence type="ECO:0000313" key="5">
    <source>
        <dbReference type="EMBL" id="TSH95046.1"/>
    </source>
</evidence>
<protein>
    <submittedName>
        <fullName evidence="5">GntR family transcriptional regulator</fullName>
    </submittedName>
</protein>
<dbReference type="GO" id="GO:0003700">
    <property type="term" value="F:DNA-binding transcription factor activity"/>
    <property type="evidence" value="ECO:0007669"/>
    <property type="project" value="InterPro"/>
</dbReference>
<dbReference type="SMART" id="SM00895">
    <property type="entry name" value="FCD"/>
    <property type="match status" value="1"/>
</dbReference>
<dbReference type="SUPFAM" id="SSF48008">
    <property type="entry name" value="GntR ligand-binding domain-like"/>
    <property type="match status" value="1"/>
</dbReference>
<dbReference type="PROSITE" id="PS50949">
    <property type="entry name" value="HTH_GNTR"/>
    <property type="match status" value="1"/>
</dbReference>
<evidence type="ECO:0000313" key="6">
    <source>
        <dbReference type="Proteomes" id="UP000318405"/>
    </source>
</evidence>
<dbReference type="InterPro" id="IPR000524">
    <property type="entry name" value="Tscrpt_reg_HTH_GntR"/>
</dbReference>
<organism evidence="5 6">
    <name type="scientific">Verticiella sediminum</name>
    <dbReference type="NCBI Taxonomy" id="1247510"/>
    <lineage>
        <taxon>Bacteria</taxon>
        <taxon>Pseudomonadati</taxon>
        <taxon>Pseudomonadota</taxon>
        <taxon>Betaproteobacteria</taxon>
        <taxon>Burkholderiales</taxon>
        <taxon>Alcaligenaceae</taxon>
        <taxon>Verticiella</taxon>
    </lineage>
</organism>
<keyword evidence="2" id="KW-0238">DNA-binding</keyword>
<evidence type="ECO:0000256" key="2">
    <source>
        <dbReference type="ARBA" id="ARBA00023125"/>
    </source>
</evidence>
<dbReference type="Gene3D" id="1.20.120.530">
    <property type="entry name" value="GntR ligand-binding domain-like"/>
    <property type="match status" value="1"/>
</dbReference>
<dbReference type="InterPro" id="IPR008920">
    <property type="entry name" value="TF_FadR/GntR_C"/>
</dbReference>
<reference evidence="5 6" key="1">
    <citation type="submission" date="2019-07" db="EMBL/GenBank/DDBJ databases">
        <title>Qingshengfaniella alkalisoli gen. nov., sp. nov., isolated from saline soil.</title>
        <authorList>
            <person name="Xu L."/>
            <person name="Huang X.-X."/>
            <person name="Sun J.-Q."/>
        </authorList>
    </citation>
    <scope>NUCLEOTIDE SEQUENCE [LARGE SCALE GENOMIC DNA]</scope>
    <source>
        <strain evidence="5 6">DSM 27279</strain>
    </source>
</reference>
<evidence type="ECO:0000256" key="3">
    <source>
        <dbReference type="ARBA" id="ARBA00023163"/>
    </source>
</evidence>
<dbReference type="SMART" id="SM00345">
    <property type="entry name" value="HTH_GNTR"/>
    <property type="match status" value="1"/>
</dbReference>
<dbReference type="EMBL" id="VLTJ01000022">
    <property type="protein sequence ID" value="TSH95046.1"/>
    <property type="molecule type" value="Genomic_DNA"/>
</dbReference>
<dbReference type="CDD" id="cd07377">
    <property type="entry name" value="WHTH_GntR"/>
    <property type="match status" value="1"/>
</dbReference>
<dbReference type="InterPro" id="IPR011711">
    <property type="entry name" value="GntR_C"/>
</dbReference>
<dbReference type="Pfam" id="PF00392">
    <property type="entry name" value="GntR"/>
    <property type="match status" value="1"/>
</dbReference>
<dbReference type="InterPro" id="IPR036390">
    <property type="entry name" value="WH_DNA-bd_sf"/>
</dbReference>
<dbReference type="PANTHER" id="PTHR43537:SF53">
    <property type="entry name" value="HTH-TYPE TRANSCRIPTIONAL REPRESSOR NANR"/>
    <property type="match status" value="1"/>
</dbReference>
<dbReference type="Proteomes" id="UP000318405">
    <property type="component" value="Unassembled WGS sequence"/>
</dbReference>
<accession>A0A556AQ79</accession>
<dbReference type="GO" id="GO:0003677">
    <property type="term" value="F:DNA binding"/>
    <property type="evidence" value="ECO:0007669"/>
    <property type="project" value="UniProtKB-KW"/>
</dbReference>
<comment type="caution">
    <text evidence="5">The sequence shown here is derived from an EMBL/GenBank/DDBJ whole genome shotgun (WGS) entry which is preliminary data.</text>
</comment>
<feature type="domain" description="HTH gntR-type" evidence="4">
    <location>
        <begin position="48"/>
        <end position="115"/>
    </location>
</feature>
<evidence type="ECO:0000256" key="1">
    <source>
        <dbReference type="ARBA" id="ARBA00023015"/>
    </source>
</evidence>
<dbReference type="SUPFAM" id="SSF46785">
    <property type="entry name" value="Winged helix' DNA-binding domain"/>
    <property type="match status" value="1"/>
</dbReference>
<dbReference type="Gene3D" id="1.10.10.10">
    <property type="entry name" value="Winged helix-like DNA-binding domain superfamily/Winged helix DNA-binding domain"/>
    <property type="match status" value="1"/>
</dbReference>
<dbReference type="PANTHER" id="PTHR43537">
    <property type="entry name" value="TRANSCRIPTIONAL REGULATOR, GNTR FAMILY"/>
    <property type="match status" value="1"/>
</dbReference>
<keyword evidence="3" id="KW-0804">Transcription</keyword>
<dbReference type="InterPro" id="IPR036388">
    <property type="entry name" value="WH-like_DNA-bd_sf"/>
</dbReference>